<evidence type="ECO:0008006" key="4">
    <source>
        <dbReference type="Google" id="ProtNLM"/>
    </source>
</evidence>
<comment type="similarity">
    <text evidence="1">Belongs to the TolB family.</text>
</comment>
<dbReference type="SUPFAM" id="SSF69304">
    <property type="entry name" value="Tricorn protease N-terminal domain"/>
    <property type="match status" value="1"/>
</dbReference>
<evidence type="ECO:0000313" key="2">
    <source>
        <dbReference type="EMBL" id="PIQ87446.1"/>
    </source>
</evidence>
<dbReference type="Pfam" id="PF07676">
    <property type="entry name" value="PD40"/>
    <property type="match status" value="2"/>
</dbReference>
<dbReference type="InterPro" id="IPR011042">
    <property type="entry name" value="6-blade_b-propeller_TolB-like"/>
</dbReference>
<protein>
    <recommendedName>
        <fullName evidence="4">Dipeptidylpeptidase IV N-terminal domain-containing protein</fullName>
    </recommendedName>
</protein>
<organism evidence="2 3">
    <name type="scientific">Candidatus Abzuiibacterium crystallinum</name>
    <dbReference type="NCBI Taxonomy" id="1974748"/>
    <lineage>
        <taxon>Bacteria</taxon>
        <taxon>Pseudomonadati</taxon>
        <taxon>Candidatus Omnitrophota</taxon>
        <taxon>Candidatus Abzuiibacterium</taxon>
    </lineage>
</organism>
<accession>A0A2H0LSV5</accession>
<gene>
    <name evidence="2" type="ORF">COV74_00650</name>
</gene>
<comment type="caution">
    <text evidence="2">The sequence shown here is derived from an EMBL/GenBank/DDBJ whole genome shotgun (WGS) entry which is preliminary data.</text>
</comment>
<dbReference type="AlphaFoldDB" id="A0A2H0LSV5"/>
<proteinExistence type="inferred from homology"/>
<dbReference type="EMBL" id="PCVY01000007">
    <property type="protein sequence ID" value="PIQ87446.1"/>
    <property type="molecule type" value="Genomic_DNA"/>
</dbReference>
<dbReference type="Proteomes" id="UP000230859">
    <property type="component" value="Unassembled WGS sequence"/>
</dbReference>
<dbReference type="PANTHER" id="PTHR36842">
    <property type="entry name" value="PROTEIN TOLB HOMOLOG"/>
    <property type="match status" value="1"/>
</dbReference>
<name>A0A2H0LSV5_9BACT</name>
<dbReference type="InterPro" id="IPR011659">
    <property type="entry name" value="WD40"/>
</dbReference>
<sequence>MSKPLFKISLLFFVVLSFITVIFNNEFALANSDNLIFTQLTDGYWQVWKRGVNGDLKQLTYSQFDKRRPVSSSDRKKIIYRSGNREIFIFDSQSGTELQVLSKLGWMMDPIFFGSDNKIIFSRFDSFLEDDSDLWVADVNSAESEILLRKQGVEFGPSLSSDNSKLVYVGSQGFGKSELYLLDLKTKKEKQLTSNYTVELYPSWSPDGELIVYASDESGNFNIFSMNINSGVTVELQLNVDTGGVLGV</sequence>
<reference evidence="2 3" key="1">
    <citation type="submission" date="2017-09" db="EMBL/GenBank/DDBJ databases">
        <title>Depth-based differentiation of microbial function through sediment-hosted aquifers and enrichment of novel symbionts in the deep terrestrial subsurface.</title>
        <authorList>
            <person name="Probst A.J."/>
            <person name="Ladd B."/>
            <person name="Jarett J.K."/>
            <person name="Geller-Mcgrath D.E."/>
            <person name="Sieber C.M."/>
            <person name="Emerson J.B."/>
            <person name="Anantharaman K."/>
            <person name="Thomas B.C."/>
            <person name="Malmstrom R."/>
            <person name="Stieglmeier M."/>
            <person name="Klingl A."/>
            <person name="Woyke T."/>
            <person name="Ryan C.M."/>
            <person name="Banfield J.F."/>
        </authorList>
    </citation>
    <scope>NUCLEOTIDE SEQUENCE [LARGE SCALE GENOMIC DNA]</scope>
    <source>
        <strain evidence="2">CG11_big_fil_rev_8_21_14_0_20_45_26</strain>
    </source>
</reference>
<evidence type="ECO:0000256" key="1">
    <source>
        <dbReference type="ARBA" id="ARBA00009820"/>
    </source>
</evidence>
<dbReference type="PANTHER" id="PTHR36842:SF1">
    <property type="entry name" value="PROTEIN TOLB"/>
    <property type="match status" value="1"/>
</dbReference>
<evidence type="ECO:0000313" key="3">
    <source>
        <dbReference type="Proteomes" id="UP000230859"/>
    </source>
</evidence>
<dbReference type="Gene3D" id="2.120.10.30">
    <property type="entry name" value="TolB, C-terminal domain"/>
    <property type="match status" value="2"/>
</dbReference>